<dbReference type="SUPFAM" id="SSF52833">
    <property type="entry name" value="Thioredoxin-like"/>
    <property type="match status" value="1"/>
</dbReference>
<dbReference type="Gene3D" id="3.40.30.10">
    <property type="entry name" value="Glutaredoxin"/>
    <property type="match status" value="1"/>
</dbReference>
<dbReference type="PANTHER" id="PTHR46424:SF1">
    <property type="entry name" value="UBX DOMAIN-CONTAINING PROTEIN 4"/>
    <property type="match status" value="1"/>
</dbReference>
<keyword evidence="3" id="KW-1185">Reference proteome</keyword>
<gene>
    <name evidence="2" type="ORF">R5R35_005164</name>
</gene>
<protein>
    <recommendedName>
        <fullName evidence="4">UBX domain-containing protein</fullName>
    </recommendedName>
</protein>
<dbReference type="GO" id="GO:0005783">
    <property type="term" value="C:endoplasmic reticulum"/>
    <property type="evidence" value="ECO:0007669"/>
    <property type="project" value="TreeGrafter"/>
</dbReference>
<reference evidence="2 3" key="1">
    <citation type="submission" date="2024-03" db="EMBL/GenBank/DDBJ databases">
        <title>The genome assembly and annotation of the cricket Gryllus longicercus Weissman &amp; Gray.</title>
        <authorList>
            <person name="Szrajer S."/>
            <person name="Gray D."/>
            <person name="Ylla G."/>
        </authorList>
    </citation>
    <scope>NUCLEOTIDE SEQUENCE [LARGE SCALE GENOMIC DNA]</scope>
    <source>
        <strain evidence="2">DAG 2021-001</strain>
        <tissue evidence="2">Whole body minus gut</tissue>
    </source>
</reference>
<proteinExistence type="predicted"/>
<evidence type="ECO:0000313" key="2">
    <source>
        <dbReference type="EMBL" id="KAK7790609.1"/>
    </source>
</evidence>
<feature type="compositionally biased region" description="Polar residues" evidence="1">
    <location>
        <begin position="169"/>
        <end position="188"/>
    </location>
</feature>
<comment type="caution">
    <text evidence="2">The sequence shown here is derived from an EMBL/GenBank/DDBJ whole genome shotgun (WGS) entry which is preliminary data.</text>
</comment>
<dbReference type="PANTHER" id="PTHR46424">
    <property type="entry name" value="UBX DOMAIN-CONTAINING PROTEIN 4"/>
    <property type="match status" value="1"/>
</dbReference>
<evidence type="ECO:0008006" key="4">
    <source>
        <dbReference type="Google" id="ProtNLM"/>
    </source>
</evidence>
<organism evidence="2 3">
    <name type="scientific">Gryllus longicercus</name>
    <dbReference type="NCBI Taxonomy" id="2509291"/>
    <lineage>
        <taxon>Eukaryota</taxon>
        <taxon>Metazoa</taxon>
        <taxon>Ecdysozoa</taxon>
        <taxon>Arthropoda</taxon>
        <taxon>Hexapoda</taxon>
        <taxon>Insecta</taxon>
        <taxon>Pterygota</taxon>
        <taxon>Neoptera</taxon>
        <taxon>Polyneoptera</taxon>
        <taxon>Orthoptera</taxon>
        <taxon>Ensifera</taxon>
        <taxon>Gryllidea</taxon>
        <taxon>Grylloidea</taxon>
        <taxon>Gryllidae</taxon>
        <taxon>Gryllinae</taxon>
        <taxon>Gryllus</taxon>
    </lineage>
</organism>
<name>A0AAN9V2W7_9ORTH</name>
<dbReference type="AlphaFoldDB" id="A0AAN9V2W7"/>
<dbReference type="GO" id="GO:0036503">
    <property type="term" value="P:ERAD pathway"/>
    <property type="evidence" value="ECO:0007669"/>
    <property type="project" value="TreeGrafter"/>
</dbReference>
<evidence type="ECO:0000256" key="1">
    <source>
        <dbReference type="SAM" id="MobiDB-lite"/>
    </source>
</evidence>
<feature type="compositionally biased region" description="Low complexity" evidence="1">
    <location>
        <begin position="137"/>
        <end position="155"/>
    </location>
</feature>
<feature type="compositionally biased region" description="Basic and acidic residues" evidence="1">
    <location>
        <begin position="263"/>
        <end position="280"/>
    </location>
</feature>
<dbReference type="Pfam" id="PF23187">
    <property type="entry name" value="UBX7_N"/>
    <property type="match status" value="1"/>
</dbReference>
<dbReference type="EMBL" id="JAZDUA010000608">
    <property type="protein sequence ID" value="KAK7790609.1"/>
    <property type="molecule type" value="Genomic_DNA"/>
</dbReference>
<evidence type="ECO:0000313" key="3">
    <source>
        <dbReference type="Proteomes" id="UP001378592"/>
    </source>
</evidence>
<dbReference type="Proteomes" id="UP001378592">
    <property type="component" value="Unassembled WGS sequence"/>
</dbReference>
<feature type="region of interest" description="Disordered" evidence="1">
    <location>
        <begin position="114"/>
        <end position="291"/>
    </location>
</feature>
<dbReference type="InterPro" id="IPR036249">
    <property type="entry name" value="Thioredoxin-like_sf"/>
</dbReference>
<accession>A0AAN9V2W7</accession>
<sequence>MPWSDQSIEEAIQTAKTRNAIFVVYVEDDTKPTPLHSIIESPEVSALLMNERFVAIRIRSSDQSYRDFLAIYQLVPIPSLFFIGHNGWPLEIISGELPQAAVIQRIQNILGQSDENIGGSSSTESKELSVLNAPEDSPSSTCVSATTSATSTSVPQEPETSGDVRENVDTNSSDPETSSGVSGSTRSDGWNLPSPDDKAPSKNCNQNIPLSDPISAAGVSDSSSFKKQEQKKSVVQSSSSENKPATNPSSSSIRDIPRPQPRRIQEDSKSHLLSSEERARHPLGRVPSVPHPHVSPITGFLASIRGWMQRFLQSGRGGCNYRG</sequence>
<feature type="compositionally biased region" description="Polar residues" evidence="1">
    <location>
        <begin position="114"/>
        <end position="123"/>
    </location>
</feature>